<dbReference type="Pfam" id="PF01135">
    <property type="entry name" value="PCMT"/>
    <property type="match status" value="1"/>
</dbReference>
<dbReference type="CDD" id="cd02440">
    <property type="entry name" value="AdoMet_MTases"/>
    <property type="match status" value="1"/>
</dbReference>
<dbReference type="Gene3D" id="3.40.50.150">
    <property type="entry name" value="Vaccinia Virus protein VP39"/>
    <property type="match status" value="1"/>
</dbReference>
<sequence length="395" mass="44575">MFTSPKIKEALLKIKRGTFVPYDLAEEAYFDRPLRTEMGFNISAPHMYAFCLQTLDIRAGQTFLDVGSGCGHMTALGAYLVGPTGKAHGLEILDEAILSSKKSVKALSQQGLHLANLSFEKRNVFIADYENRRWDRIHVGASCPQKEKHKLYELLNPGGILVMPIGSIFIKAEKDPKGMTKETKLLDVRYGELILPTPAEIAEAERVRAMQVVLPESSINSDYCKMFNNPFLSDVRFIVEGKPLYGHKAILASRSEYYASLYNSGMREATANEMLITNYSYDAFFEILKFIYTDQCHVHPHVAAELMSASEFYRLARLKAITEYTLSRSIDIENACTILEIAHSFSAHQLKLLVHEFIFQNYDLVTKTNGFSDMNKDCITEILHVAVQKMQKGSL</sequence>
<dbReference type="Gene3D" id="1.25.40.420">
    <property type="match status" value="1"/>
</dbReference>
<feature type="domain" description="BTB" evidence="8">
    <location>
        <begin position="233"/>
        <end position="300"/>
    </location>
</feature>
<dbReference type="EC" id="2.1.1.77" evidence="3"/>
<comment type="subcellular location">
    <subcellularLocation>
        <location evidence="1">Cytoplasm</location>
    </subcellularLocation>
</comment>
<name>A0A6B2L5S9_9EUKA</name>
<evidence type="ECO:0000256" key="5">
    <source>
        <dbReference type="ARBA" id="ARBA00022603"/>
    </source>
</evidence>
<dbReference type="InterPro" id="IPR000210">
    <property type="entry name" value="BTB/POZ_dom"/>
</dbReference>
<dbReference type="InterPro" id="IPR000682">
    <property type="entry name" value="PCMT"/>
</dbReference>
<dbReference type="SUPFAM" id="SSF53335">
    <property type="entry name" value="S-adenosyl-L-methionine-dependent methyltransferases"/>
    <property type="match status" value="1"/>
</dbReference>
<evidence type="ECO:0000313" key="9">
    <source>
        <dbReference type="EMBL" id="NDV32237.1"/>
    </source>
</evidence>
<evidence type="ECO:0000259" key="8">
    <source>
        <dbReference type="PROSITE" id="PS50097"/>
    </source>
</evidence>
<dbReference type="Pfam" id="PF00651">
    <property type="entry name" value="BTB"/>
    <property type="match status" value="1"/>
</dbReference>
<evidence type="ECO:0000256" key="4">
    <source>
        <dbReference type="ARBA" id="ARBA00022490"/>
    </source>
</evidence>
<dbReference type="GO" id="GO:0004719">
    <property type="term" value="F:protein-L-isoaspartate (D-aspartate) O-methyltransferase activity"/>
    <property type="evidence" value="ECO:0007669"/>
    <property type="project" value="UniProtKB-EC"/>
</dbReference>
<dbReference type="EMBL" id="GIBP01003268">
    <property type="protein sequence ID" value="NDV32237.1"/>
    <property type="molecule type" value="Transcribed_RNA"/>
</dbReference>
<dbReference type="SMART" id="SM00225">
    <property type="entry name" value="BTB"/>
    <property type="match status" value="1"/>
</dbReference>
<evidence type="ECO:0000256" key="1">
    <source>
        <dbReference type="ARBA" id="ARBA00004496"/>
    </source>
</evidence>
<evidence type="ECO:0000256" key="3">
    <source>
        <dbReference type="ARBA" id="ARBA00011890"/>
    </source>
</evidence>
<protein>
    <recommendedName>
        <fullName evidence="3">protein-L-isoaspartate(D-aspartate) O-methyltransferase</fullName>
        <ecNumber evidence="3">2.1.1.77</ecNumber>
    </recommendedName>
</protein>
<keyword evidence="4" id="KW-0963">Cytoplasm</keyword>
<evidence type="ECO:0000256" key="7">
    <source>
        <dbReference type="ARBA" id="ARBA00022691"/>
    </source>
</evidence>
<dbReference type="InterPro" id="IPR011333">
    <property type="entry name" value="SKP1/BTB/POZ_sf"/>
</dbReference>
<proteinExistence type="inferred from homology"/>
<dbReference type="PROSITE" id="PS50097">
    <property type="entry name" value="BTB"/>
    <property type="match status" value="1"/>
</dbReference>
<comment type="similarity">
    <text evidence="2">Belongs to the methyltransferase superfamily. L-isoaspartyl/D-aspartyl protein methyltransferase family.</text>
</comment>
<dbReference type="GO" id="GO:0005737">
    <property type="term" value="C:cytoplasm"/>
    <property type="evidence" value="ECO:0007669"/>
    <property type="project" value="UniProtKB-SubCell"/>
</dbReference>
<keyword evidence="5" id="KW-0489">Methyltransferase</keyword>
<organism evidence="9">
    <name type="scientific">Arcella intermedia</name>
    <dbReference type="NCBI Taxonomy" id="1963864"/>
    <lineage>
        <taxon>Eukaryota</taxon>
        <taxon>Amoebozoa</taxon>
        <taxon>Tubulinea</taxon>
        <taxon>Elardia</taxon>
        <taxon>Arcellinida</taxon>
        <taxon>Sphaerothecina</taxon>
        <taxon>Arcellidae</taxon>
        <taxon>Arcella</taxon>
    </lineage>
</organism>
<dbReference type="Gene3D" id="3.30.710.10">
    <property type="entry name" value="Potassium Channel Kv1.1, Chain A"/>
    <property type="match status" value="1"/>
</dbReference>
<dbReference type="AlphaFoldDB" id="A0A6B2L5S9"/>
<dbReference type="PANTHER" id="PTHR11579:SF0">
    <property type="entry name" value="PROTEIN-L-ISOASPARTATE(D-ASPARTATE) O-METHYLTRANSFERASE"/>
    <property type="match status" value="1"/>
</dbReference>
<accession>A0A6B2L5S9</accession>
<dbReference type="InterPro" id="IPR029063">
    <property type="entry name" value="SAM-dependent_MTases_sf"/>
</dbReference>
<dbReference type="CDD" id="cd14733">
    <property type="entry name" value="BACK"/>
    <property type="match status" value="1"/>
</dbReference>
<dbReference type="SUPFAM" id="SSF54695">
    <property type="entry name" value="POZ domain"/>
    <property type="match status" value="1"/>
</dbReference>
<reference evidence="9" key="1">
    <citation type="journal article" date="2020" name="J. Eukaryot. Microbiol.">
        <title>De novo Sequencing, Assembly and Annotation of the Transcriptome for the Free-Living Testate Amoeba Arcella intermedia.</title>
        <authorList>
            <person name="Ribeiro G.M."/>
            <person name="Porfirio-Sousa A.L."/>
            <person name="Maurer-Alcala X.X."/>
            <person name="Katz L.A."/>
            <person name="Lahr D.J.G."/>
        </authorList>
    </citation>
    <scope>NUCLEOTIDE SEQUENCE</scope>
</reference>
<keyword evidence="6" id="KW-0808">Transferase</keyword>
<dbReference type="PANTHER" id="PTHR11579">
    <property type="entry name" value="PROTEIN-L-ISOASPARTATE O-METHYLTRANSFERASE"/>
    <property type="match status" value="1"/>
</dbReference>
<evidence type="ECO:0000256" key="2">
    <source>
        <dbReference type="ARBA" id="ARBA00005369"/>
    </source>
</evidence>
<dbReference type="GO" id="GO:0032259">
    <property type="term" value="P:methylation"/>
    <property type="evidence" value="ECO:0007669"/>
    <property type="project" value="UniProtKB-KW"/>
</dbReference>
<keyword evidence="7" id="KW-0949">S-adenosyl-L-methionine</keyword>
<evidence type="ECO:0000256" key="6">
    <source>
        <dbReference type="ARBA" id="ARBA00022679"/>
    </source>
</evidence>